<dbReference type="Pfam" id="PF14833">
    <property type="entry name" value="NAD_binding_11"/>
    <property type="match status" value="1"/>
</dbReference>
<dbReference type="GO" id="GO:0050661">
    <property type="term" value="F:NADP binding"/>
    <property type="evidence" value="ECO:0007669"/>
    <property type="project" value="InterPro"/>
</dbReference>
<feature type="signal peptide" evidence="3">
    <location>
        <begin position="1"/>
        <end position="16"/>
    </location>
</feature>
<dbReference type="SUPFAM" id="SSF51735">
    <property type="entry name" value="NAD(P)-binding Rossmann-fold domains"/>
    <property type="match status" value="1"/>
</dbReference>
<dbReference type="PANTHER" id="PTHR43580:SF2">
    <property type="entry name" value="CYTOKINE-LIKE NUCLEAR FACTOR N-PAC"/>
    <property type="match status" value="1"/>
</dbReference>
<feature type="compositionally biased region" description="Low complexity" evidence="2">
    <location>
        <begin position="87"/>
        <end position="98"/>
    </location>
</feature>
<dbReference type="Gene3D" id="1.10.1040.10">
    <property type="entry name" value="N-(1-d-carboxylethyl)-l-norvaline Dehydrogenase, domain 2"/>
    <property type="match status" value="1"/>
</dbReference>
<feature type="domain" description="6-phosphogluconate dehydrogenase NADP-binding" evidence="4">
    <location>
        <begin position="382"/>
        <end position="541"/>
    </location>
</feature>
<comment type="similarity">
    <text evidence="1">Belongs to the HIBADH-related family. NP60 subfamily.</text>
</comment>
<dbReference type="InterPro" id="IPR036291">
    <property type="entry name" value="NAD(P)-bd_dom_sf"/>
</dbReference>
<dbReference type="SUPFAM" id="SSF48179">
    <property type="entry name" value="6-phosphogluconate dehydrogenase C-terminal domain-like"/>
    <property type="match status" value="1"/>
</dbReference>
<gene>
    <name evidence="6" type="ORF">FPCIR_2211</name>
</gene>
<feature type="chain" id="PRO_5034638052" description="6-phosphogluconate dehydrogenase" evidence="3">
    <location>
        <begin position="17"/>
        <end position="1290"/>
    </location>
</feature>
<comment type="caution">
    <text evidence="6">The sequence shown here is derived from an EMBL/GenBank/DDBJ whole genome shotgun (WGS) entry which is preliminary data.</text>
</comment>
<feature type="region of interest" description="Disordered" evidence="2">
    <location>
        <begin position="76"/>
        <end position="98"/>
    </location>
</feature>
<dbReference type="PANTHER" id="PTHR43580">
    <property type="entry name" value="OXIDOREDUCTASE GLYR1-RELATED"/>
    <property type="match status" value="1"/>
</dbReference>
<dbReference type="Pfam" id="PF03446">
    <property type="entry name" value="NAD_binding_2"/>
    <property type="match status" value="1"/>
</dbReference>
<dbReference type="Proteomes" id="UP000546213">
    <property type="component" value="Unassembled WGS sequence"/>
</dbReference>
<evidence type="ECO:0000313" key="7">
    <source>
        <dbReference type="Proteomes" id="UP000546213"/>
    </source>
</evidence>
<dbReference type="OrthoDB" id="4356994at2759"/>
<dbReference type="CDD" id="cd12148">
    <property type="entry name" value="fungal_TF_MHR"/>
    <property type="match status" value="1"/>
</dbReference>
<accession>A0A8H5PST2</accession>
<dbReference type="InterPro" id="IPR008927">
    <property type="entry name" value="6-PGluconate_DH-like_C_sf"/>
</dbReference>
<evidence type="ECO:0000259" key="4">
    <source>
        <dbReference type="Pfam" id="PF03446"/>
    </source>
</evidence>
<evidence type="ECO:0000313" key="6">
    <source>
        <dbReference type="EMBL" id="KAF5601777.1"/>
    </source>
</evidence>
<name>A0A8H5PST2_9HYPO</name>
<protein>
    <recommendedName>
        <fullName evidence="8">6-phosphogluconate dehydrogenase</fullName>
    </recommendedName>
</protein>
<organism evidence="6 7">
    <name type="scientific">Fusarium pseudocircinatum</name>
    <dbReference type="NCBI Taxonomy" id="56676"/>
    <lineage>
        <taxon>Eukaryota</taxon>
        <taxon>Fungi</taxon>
        <taxon>Dikarya</taxon>
        <taxon>Ascomycota</taxon>
        <taxon>Pezizomycotina</taxon>
        <taxon>Sordariomycetes</taxon>
        <taxon>Hypocreomycetidae</taxon>
        <taxon>Hypocreales</taxon>
        <taxon>Nectriaceae</taxon>
        <taxon>Fusarium</taxon>
        <taxon>Fusarium fujikuroi species complex</taxon>
    </lineage>
</organism>
<dbReference type="InterPro" id="IPR051265">
    <property type="entry name" value="HIBADH-related_NP60_sf"/>
</dbReference>
<evidence type="ECO:0000256" key="3">
    <source>
        <dbReference type="SAM" id="SignalP"/>
    </source>
</evidence>
<evidence type="ECO:0008006" key="8">
    <source>
        <dbReference type="Google" id="ProtNLM"/>
    </source>
</evidence>
<feature type="region of interest" description="Disordered" evidence="2">
    <location>
        <begin position="768"/>
        <end position="790"/>
    </location>
</feature>
<keyword evidence="3" id="KW-0732">Signal</keyword>
<evidence type="ECO:0000259" key="5">
    <source>
        <dbReference type="Pfam" id="PF14833"/>
    </source>
</evidence>
<dbReference type="Gene3D" id="3.40.50.720">
    <property type="entry name" value="NAD(P)-binding Rossmann-like Domain"/>
    <property type="match status" value="1"/>
</dbReference>
<evidence type="ECO:0000256" key="2">
    <source>
        <dbReference type="SAM" id="MobiDB-lite"/>
    </source>
</evidence>
<proteinExistence type="inferred from homology"/>
<keyword evidence="7" id="KW-1185">Reference proteome</keyword>
<feature type="domain" description="3-hydroxyisobutyrate dehydrogenase-like NAD-binding" evidence="5">
    <location>
        <begin position="544"/>
        <end position="663"/>
    </location>
</feature>
<evidence type="ECO:0000256" key="1">
    <source>
        <dbReference type="ARBA" id="ARBA00007598"/>
    </source>
</evidence>
<dbReference type="InterPro" id="IPR029154">
    <property type="entry name" value="HIBADH-like_NADP-bd"/>
</dbReference>
<dbReference type="EMBL" id="JAAOAS010000045">
    <property type="protein sequence ID" value="KAF5601777.1"/>
    <property type="molecule type" value="Genomic_DNA"/>
</dbReference>
<sequence>MKVTLLSALLIASASANTGTCTQDACLKAVGLSNCRARRWPPAHESDCSSFLRYTSIPSATTVTATGEQSTVTLKDNETLGPETDEATATQSDQTATTSVTSDPVTVFVAVIPTKTVTVTITPDPYLETDVNTKTVVQTDVNTITETTYYGLPSKRAIAARSTKNILRPTDIPSYAGSCTDAEQYSSACACMGVQETTIEGTGSIITETVESHPETVVDVHTETQPAVTITTTLPAKTRTVTVTLPGPQITETTTADATTVLTSFTAGQDTSIITQQATEVDKTTSVTTKTRSVGPVCTAYTPQSACQCKFEVLCGQAADVDSSTFARQIDFLVYVGSFEECMQRCDSNPSCQFGDFVGLPNGGLCSSYSGNPGDSGQTNMRIGFLGLGTIGTPMALNLRRQFPVTVWNRNAAKSTPLVEAGAKAAKTPSEVVEKSDVIFTMLFDGRAIQSMIDSEPNDKFMEAIRGKTLINTSSVSVDFSHKLAQQVQDAGGKFIEMPVSGSKVPAEQGQLVGMMAGDPEVAEQIKPVVDPITRAAIYCGPIGSGLKAKYATNLFLISVTTGLAESVNLARAQGLDLEAFGEVLNNSPMASVYSKMKIAKILNGDWAPQAAIKDCYNSTELIKSAAQGVQVQTPFIQVCNSLYREAHENGLGEEDMMAIYKVFAETPTYLDSAEQESTSLDKASLLILERIQTMESNVLKQLMDATAIGALRAHSANSATSASQQRSISWNQWPSGDIIMSWNVLREPITRCGQYRHWDTYRNELIPNPDGSAETPGPSPSVKAEFVKPDATTDPLDYDQLMSDELPEDSTPASADLTASLIRNYVVNIHSKSPILDLDFLKDLEDRLLRDSELQNWPVQKQLPTGLHPPDMAILLLVLALGEVSARTSPEKQLLGQSNYITLALPWLGLTAFSNGSPIKDLQAQLLLASYQMWILKPWRAWCYIETAAAKAETMLLRYPDILEQKLSHRILWATAKMQLELTEEIYPHLGLLKSGRLGHLIQSTPIPPPPPQPFEWPSIGSQLDTDTWYYYLAETSSRRLVERIKAELYSGESTGPSITSSYPLACEFERQINEWMSSLPADLRVASQLSSEFTPGTIETLEQSIKQRMRKVLVDRQGQLMMLVFRPFLATLADTYSVTNDPGTSADALLRGTAKYLYYTMKFLHQQSEQPVRHYGCWLLARNVWSAALSLIAACHLPDVIRYMDSSEPGIQTPDIASPMSQGSIMPNIFGGSFSRQALDACQHAYHQLRLWNKESASLSFCADQLWALIVDAQCHENRAIGNDMQVY</sequence>
<dbReference type="GO" id="GO:0051287">
    <property type="term" value="F:NAD binding"/>
    <property type="evidence" value="ECO:0007669"/>
    <property type="project" value="InterPro"/>
</dbReference>
<reference evidence="6 7" key="1">
    <citation type="submission" date="2020-05" db="EMBL/GenBank/DDBJ databases">
        <title>Identification and distribution of gene clusters putatively required for synthesis of sphingolipid metabolism inhibitors in phylogenetically diverse species of the filamentous fungus Fusarium.</title>
        <authorList>
            <person name="Kim H.-S."/>
            <person name="Busman M."/>
            <person name="Brown D.W."/>
            <person name="Divon H."/>
            <person name="Uhlig S."/>
            <person name="Proctor R.H."/>
        </authorList>
    </citation>
    <scope>NUCLEOTIDE SEQUENCE [LARGE SCALE GENOMIC DNA]</scope>
    <source>
        <strain evidence="6 7">NRRL 36939</strain>
    </source>
</reference>
<dbReference type="InterPro" id="IPR013328">
    <property type="entry name" value="6PGD_dom2"/>
</dbReference>
<dbReference type="InterPro" id="IPR006115">
    <property type="entry name" value="6PGDH_NADP-bd"/>
</dbReference>